<evidence type="ECO:0000256" key="2">
    <source>
        <dbReference type="ARBA" id="ARBA00022475"/>
    </source>
</evidence>
<sequence>MLLLLIIAGWLLVSYSPLTGLLEQSSLSEATEQVKRFWWTPLLLLLGYTLFGLAGIPAPPLFVVGAVFGPVMGTLYNLTGLLLGAAAGFTLARILGLRFVLQTAGSRYYKTRRFINRFGFWPLVQARFLPIPDTVLNVTAALSGMPLKRYLFASLVGLLPSTAVHTLCIGWLLQADSNLARSQIGAGYLAAFVVLNIVVGGPWLHNRWRRRLRYRELRALRDRRAQTPATGPLS</sequence>
<dbReference type="eggNOG" id="COG0398">
    <property type="taxonomic scope" value="Bacteria"/>
</dbReference>
<protein>
    <recommendedName>
        <fullName evidence="6">TVP38/TMEM64 family membrane protein</fullName>
    </recommendedName>
</protein>
<dbReference type="GO" id="GO:0005886">
    <property type="term" value="C:plasma membrane"/>
    <property type="evidence" value="ECO:0007669"/>
    <property type="project" value="UniProtKB-SubCell"/>
</dbReference>
<dbReference type="KEGG" id="ttu:TERTU_3232"/>
<evidence type="ECO:0000259" key="7">
    <source>
        <dbReference type="Pfam" id="PF09335"/>
    </source>
</evidence>
<evidence type="ECO:0000313" key="8">
    <source>
        <dbReference type="EMBL" id="ACR11629.1"/>
    </source>
</evidence>
<feature type="transmembrane region" description="Helical" evidence="6">
    <location>
        <begin position="75"/>
        <end position="100"/>
    </location>
</feature>
<evidence type="ECO:0000313" key="9">
    <source>
        <dbReference type="Proteomes" id="UP000009080"/>
    </source>
</evidence>
<gene>
    <name evidence="8" type="ordered locus">TERTU_3232</name>
</gene>
<dbReference type="OrthoDB" id="9814092at2"/>
<evidence type="ECO:0000256" key="1">
    <source>
        <dbReference type="ARBA" id="ARBA00004651"/>
    </source>
</evidence>
<dbReference type="Pfam" id="PF09335">
    <property type="entry name" value="VTT_dom"/>
    <property type="match status" value="1"/>
</dbReference>
<feature type="transmembrane region" description="Helical" evidence="6">
    <location>
        <begin position="185"/>
        <end position="205"/>
    </location>
</feature>
<keyword evidence="3 6" id="KW-0812">Transmembrane</keyword>
<dbReference type="PANTHER" id="PTHR12677:SF59">
    <property type="entry name" value="GOLGI APPARATUS MEMBRANE PROTEIN TVP38-RELATED"/>
    <property type="match status" value="1"/>
</dbReference>
<feature type="transmembrane region" description="Helical" evidence="6">
    <location>
        <begin position="46"/>
        <end position="68"/>
    </location>
</feature>
<keyword evidence="4 6" id="KW-1133">Transmembrane helix</keyword>
<evidence type="ECO:0000256" key="5">
    <source>
        <dbReference type="ARBA" id="ARBA00023136"/>
    </source>
</evidence>
<dbReference type="InterPro" id="IPR032816">
    <property type="entry name" value="VTT_dom"/>
</dbReference>
<dbReference type="STRING" id="377629.TERTU_3232"/>
<evidence type="ECO:0000256" key="4">
    <source>
        <dbReference type="ARBA" id="ARBA00022989"/>
    </source>
</evidence>
<accession>C5BPX3</accession>
<dbReference type="InterPro" id="IPR015414">
    <property type="entry name" value="TMEM64"/>
</dbReference>
<keyword evidence="5 6" id="KW-0472">Membrane</keyword>
<dbReference type="PANTHER" id="PTHR12677">
    <property type="entry name" value="GOLGI APPARATUS MEMBRANE PROTEIN TVP38-RELATED"/>
    <property type="match status" value="1"/>
</dbReference>
<proteinExistence type="inferred from homology"/>
<dbReference type="AlphaFoldDB" id="C5BPX3"/>
<comment type="caution">
    <text evidence="6">Lacks conserved residue(s) required for the propagation of feature annotation.</text>
</comment>
<organism evidence="8 9">
    <name type="scientific">Teredinibacter turnerae (strain ATCC 39867 / T7901)</name>
    <dbReference type="NCBI Taxonomy" id="377629"/>
    <lineage>
        <taxon>Bacteria</taxon>
        <taxon>Pseudomonadati</taxon>
        <taxon>Pseudomonadota</taxon>
        <taxon>Gammaproteobacteria</taxon>
        <taxon>Cellvibrionales</taxon>
        <taxon>Cellvibrionaceae</taxon>
        <taxon>Teredinibacter</taxon>
    </lineage>
</organism>
<name>C5BPX3_TERTT</name>
<dbReference type="EMBL" id="CP001614">
    <property type="protein sequence ID" value="ACR11629.1"/>
    <property type="molecule type" value="Genomic_DNA"/>
</dbReference>
<keyword evidence="2 6" id="KW-1003">Cell membrane</keyword>
<evidence type="ECO:0000256" key="6">
    <source>
        <dbReference type="RuleBase" id="RU366058"/>
    </source>
</evidence>
<comment type="similarity">
    <text evidence="6">Belongs to the TVP38/TMEM64 family.</text>
</comment>
<feature type="domain" description="VTT" evidence="7">
    <location>
        <begin position="61"/>
        <end position="168"/>
    </location>
</feature>
<comment type="subcellular location">
    <subcellularLocation>
        <location evidence="1 6">Cell membrane</location>
        <topology evidence="1 6">Multi-pass membrane protein</topology>
    </subcellularLocation>
</comment>
<dbReference type="HOGENOM" id="CLU_1184575_0_0_6"/>
<evidence type="ECO:0000256" key="3">
    <source>
        <dbReference type="ARBA" id="ARBA00022692"/>
    </source>
</evidence>
<reference evidence="8 9" key="1">
    <citation type="journal article" date="2009" name="PLoS ONE">
        <title>The complete genome of Teredinibacter turnerae T7901: an intracellular endosymbiont of marine wood-boring bivalves (shipworms).</title>
        <authorList>
            <person name="Yang J.C."/>
            <person name="Madupu R."/>
            <person name="Durkin A.S."/>
            <person name="Ekborg N.A."/>
            <person name="Pedamallu C.S."/>
            <person name="Hostetler J.B."/>
            <person name="Radune D."/>
            <person name="Toms B.S."/>
            <person name="Henrissat B."/>
            <person name="Coutinho P.M."/>
            <person name="Schwarz S."/>
            <person name="Field L."/>
            <person name="Trindade-Silva A.E."/>
            <person name="Soares C.A.G."/>
            <person name="Elshahawi S."/>
            <person name="Hanora A."/>
            <person name="Schmidt E.W."/>
            <person name="Haygood M.G."/>
            <person name="Posfai J."/>
            <person name="Benner J."/>
            <person name="Madinger C."/>
            <person name="Nove J."/>
            <person name="Anton B."/>
            <person name="Chaudhary K."/>
            <person name="Foster J."/>
            <person name="Holman A."/>
            <person name="Kumar S."/>
            <person name="Lessard P.A."/>
            <person name="Luyten Y.A."/>
            <person name="Slatko B."/>
            <person name="Wood N."/>
            <person name="Wu B."/>
            <person name="Teplitski M."/>
            <person name="Mougous J.D."/>
            <person name="Ward N."/>
            <person name="Eisen J.A."/>
            <person name="Badger J.H."/>
            <person name="Distel D.L."/>
        </authorList>
    </citation>
    <scope>NUCLEOTIDE SEQUENCE [LARGE SCALE GENOMIC DNA]</scope>
    <source>
        <strain evidence="9">ATCC 39867 / T7901</strain>
    </source>
</reference>
<keyword evidence="9" id="KW-1185">Reference proteome</keyword>
<dbReference type="Proteomes" id="UP000009080">
    <property type="component" value="Chromosome"/>
</dbReference>
<feature type="transmembrane region" description="Helical" evidence="6">
    <location>
        <begin position="150"/>
        <end position="173"/>
    </location>
</feature>